<sequence length="157" mass="17084">MAENSPVNLDKAWLQNFLDVDVAGFVAELDKITKDGVGPTGEDVPALANIGEGGARPDFVKPGAELPLTIGIMKDNDKEVSGKNLQDSVKKMITDIKTILEEQKTLFEDIDDNLRTSIEKLFKAQGDNLAKIEGDKFLDIFEDVDETLGGGESEDDD</sequence>
<organism evidence="1 2">
    <name type="scientific">Streptomyces lichenis</name>
    <dbReference type="NCBI Taxonomy" id="2306967"/>
    <lineage>
        <taxon>Bacteria</taxon>
        <taxon>Bacillati</taxon>
        <taxon>Actinomycetota</taxon>
        <taxon>Actinomycetes</taxon>
        <taxon>Kitasatosporales</taxon>
        <taxon>Streptomycetaceae</taxon>
        <taxon>Streptomyces</taxon>
    </lineage>
</organism>
<dbReference type="Proteomes" id="UP001522868">
    <property type="component" value="Unassembled WGS sequence"/>
</dbReference>
<keyword evidence="2" id="KW-1185">Reference proteome</keyword>
<comment type="caution">
    <text evidence="1">The sequence shown here is derived from an EMBL/GenBank/DDBJ whole genome shotgun (WGS) entry which is preliminary data.</text>
</comment>
<dbReference type="RefSeq" id="WP_248633742.1">
    <property type="nucleotide sequence ID" value="NZ_JALPTH010000009.1"/>
</dbReference>
<gene>
    <name evidence="1" type="ORF">M1O15_12270</name>
</gene>
<name>A0ABT0IA20_9ACTN</name>
<dbReference type="NCBIfam" id="NF033533">
    <property type="entry name" value="lone7_assoc_B"/>
    <property type="match status" value="1"/>
</dbReference>
<evidence type="ECO:0000313" key="2">
    <source>
        <dbReference type="Proteomes" id="UP001522868"/>
    </source>
</evidence>
<evidence type="ECO:0000313" key="1">
    <source>
        <dbReference type="EMBL" id="MCK8678158.1"/>
    </source>
</evidence>
<accession>A0ABT0IA20</accession>
<dbReference type="InterPro" id="IPR049801">
    <property type="entry name" value="T7SS_assoc-like"/>
</dbReference>
<reference evidence="1 2" key="1">
    <citation type="submission" date="2022-04" db="EMBL/GenBank/DDBJ databases">
        <title>Streptomyces sp. nov. LCR6-01 isolated from Lichen of Dirinaria sp.</title>
        <authorList>
            <person name="Kanchanasin P."/>
            <person name="Tanasupawat S."/>
            <person name="Phongsopitanun W."/>
        </authorList>
    </citation>
    <scope>NUCLEOTIDE SEQUENCE [LARGE SCALE GENOMIC DNA]</scope>
    <source>
        <strain evidence="1 2">LCR6-01</strain>
    </source>
</reference>
<protein>
    <submittedName>
        <fullName evidence="1">Type VII secretion system-associated protein</fullName>
    </submittedName>
</protein>
<proteinExistence type="predicted"/>
<dbReference type="EMBL" id="JALPTH010000009">
    <property type="protein sequence ID" value="MCK8678158.1"/>
    <property type="molecule type" value="Genomic_DNA"/>
</dbReference>